<keyword evidence="7" id="KW-0175">Coiled coil</keyword>
<dbReference type="Pfam" id="PF01551">
    <property type="entry name" value="Peptidase_M23"/>
    <property type="match status" value="1"/>
</dbReference>
<comment type="cofactor">
    <cofactor evidence="1">
        <name>Zn(2+)</name>
        <dbReference type="ChEBI" id="CHEBI:29105"/>
    </cofactor>
</comment>
<feature type="coiled-coil region" evidence="7">
    <location>
        <begin position="146"/>
        <end position="232"/>
    </location>
</feature>
<protein>
    <submittedName>
        <fullName evidence="10">Peptidoglycan DD-metalloendopeptidase family protein</fullName>
    </submittedName>
</protein>
<organism evidence="10 11">
    <name type="scientific">Dongia sedimenti</name>
    <dbReference type="NCBI Taxonomy" id="3064282"/>
    <lineage>
        <taxon>Bacteria</taxon>
        <taxon>Pseudomonadati</taxon>
        <taxon>Pseudomonadota</taxon>
        <taxon>Alphaproteobacteria</taxon>
        <taxon>Rhodospirillales</taxon>
        <taxon>Dongiaceae</taxon>
        <taxon>Dongia</taxon>
    </lineage>
</organism>
<evidence type="ECO:0000256" key="2">
    <source>
        <dbReference type="ARBA" id="ARBA00022670"/>
    </source>
</evidence>
<dbReference type="SUPFAM" id="SSF51261">
    <property type="entry name" value="Duplicated hybrid motif"/>
    <property type="match status" value="1"/>
</dbReference>
<feature type="compositionally biased region" description="Low complexity" evidence="8">
    <location>
        <begin position="232"/>
        <end position="259"/>
    </location>
</feature>
<dbReference type="InterPro" id="IPR050570">
    <property type="entry name" value="Cell_wall_metabolism_enzyme"/>
</dbReference>
<accession>A0ABU0YWD4</accession>
<feature type="region of interest" description="Disordered" evidence="8">
    <location>
        <begin position="1"/>
        <end position="20"/>
    </location>
</feature>
<dbReference type="EMBL" id="JAUYVI010000010">
    <property type="protein sequence ID" value="MDQ7251306.1"/>
    <property type="molecule type" value="Genomic_DNA"/>
</dbReference>
<feature type="coiled-coil region" evidence="7">
    <location>
        <begin position="23"/>
        <end position="103"/>
    </location>
</feature>
<keyword evidence="4" id="KW-0378">Hydrolase</keyword>
<feature type="region of interest" description="Disordered" evidence="8">
    <location>
        <begin position="232"/>
        <end position="261"/>
    </location>
</feature>
<evidence type="ECO:0000313" key="11">
    <source>
        <dbReference type="Proteomes" id="UP001230156"/>
    </source>
</evidence>
<sequence>MTALSGVLGAAAHAQTTPTPKELDAIQKQIEQSKAQQEELKAKAEALDKEIAGLQAAAVKAAHEVQDTESQVTELEDTLAALSDEEQEKSTALEAERARLTQAVLALQRLSTQPREALLFSSETPIDAARSARLLGIITPELDARARSLQSDLNELHEMREQMAQERDQLAKAVTKLAKENDRLSDLIRKKGQAQKSTLAESASAQSKLEKLAGQAKNLQDLIDRLNKAKAETGPAAAPAPANQQVASAAAPGNAATAAQRMQQPANFRNFPDAGRIEAKNPIFAPARGRIMTHFGDPTDTGGQSKGLVLETRPGAQIVAPFDGRIAFEGPFRSYGQILIIEHGGGYHTVLAGLDRVDAVVGQWLLAGEPVGSMAPVGAPLYALKSAEGGSGDISPAGRPKLYLELRRNGQPVDPVPWFGAAVTQAVNK</sequence>
<dbReference type="InterPro" id="IPR011055">
    <property type="entry name" value="Dup_hybrid_motif"/>
</dbReference>
<feature type="domain" description="M23ase beta-sheet core" evidence="9">
    <location>
        <begin position="305"/>
        <end position="415"/>
    </location>
</feature>
<dbReference type="Gene3D" id="2.70.70.10">
    <property type="entry name" value="Glucose Permease (Domain IIA)"/>
    <property type="match status" value="1"/>
</dbReference>
<evidence type="ECO:0000259" key="9">
    <source>
        <dbReference type="Pfam" id="PF01551"/>
    </source>
</evidence>
<reference evidence="11" key="1">
    <citation type="submission" date="2023-08" db="EMBL/GenBank/DDBJ databases">
        <title>Rhodospirillaceae gen. nov., a novel taxon isolated from the Yangtze River Yuezi River estuary sludge.</title>
        <authorList>
            <person name="Ruan L."/>
        </authorList>
    </citation>
    <scope>NUCLEOTIDE SEQUENCE [LARGE SCALE GENOMIC DNA]</scope>
    <source>
        <strain evidence="11">R-7</strain>
    </source>
</reference>
<evidence type="ECO:0000256" key="4">
    <source>
        <dbReference type="ARBA" id="ARBA00022801"/>
    </source>
</evidence>
<dbReference type="PANTHER" id="PTHR21666">
    <property type="entry name" value="PEPTIDASE-RELATED"/>
    <property type="match status" value="1"/>
</dbReference>
<comment type="caution">
    <text evidence="10">The sequence shown here is derived from an EMBL/GenBank/DDBJ whole genome shotgun (WGS) entry which is preliminary data.</text>
</comment>
<evidence type="ECO:0000256" key="1">
    <source>
        <dbReference type="ARBA" id="ARBA00001947"/>
    </source>
</evidence>
<keyword evidence="6" id="KW-0482">Metalloprotease</keyword>
<evidence type="ECO:0000256" key="3">
    <source>
        <dbReference type="ARBA" id="ARBA00022723"/>
    </source>
</evidence>
<name>A0ABU0YWD4_9PROT</name>
<dbReference type="CDD" id="cd12797">
    <property type="entry name" value="M23_peptidase"/>
    <property type="match status" value="1"/>
</dbReference>
<keyword evidence="5" id="KW-0862">Zinc</keyword>
<dbReference type="PANTHER" id="PTHR21666:SF288">
    <property type="entry name" value="CELL DIVISION PROTEIN YTFB"/>
    <property type="match status" value="1"/>
</dbReference>
<keyword evidence="2" id="KW-0645">Protease</keyword>
<evidence type="ECO:0000313" key="10">
    <source>
        <dbReference type="EMBL" id="MDQ7251306.1"/>
    </source>
</evidence>
<dbReference type="Gene3D" id="1.10.287.1490">
    <property type="match status" value="1"/>
</dbReference>
<keyword evidence="11" id="KW-1185">Reference proteome</keyword>
<dbReference type="RefSeq" id="WP_379961552.1">
    <property type="nucleotide sequence ID" value="NZ_JAUYVI010000010.1"/>
</dbReference>
<evidence type="ECO:0000256" key="6">
    <source>
        <dbReference type="ARBA" id="ARBA00023049"/>
    </source>
</evidence>
<keyword evidence="3" id="KW-0479">Metal-binding</keyword>
<gene>
    <name evidence="10" type="ORF">Q8A70_26715</name>
</gene>
<proteinExistence type="predicted"/>
<evidence type="ECO:0000256" key="8">
    <source>
        <dbReference type="SAM" id="MobiDB-lite"/>
    </source>
</evidence>
<evidence type="ECO:0000256" key="7">
    <source>
        <dbReference type="SAM" id="Coils"/>
    </source>
</evidence>
<dbReference type="Proteomes" id="UP001230156">
    <property type="component" value="Unassembled WGS sequence"/>
</dbReference>
<dbReference type="InterPro" id="IPR016047">
    <property type="entry name" value="M23ase_b-sheet_dom"/>
</dbReference>
<evidence type="ECO:0000256" key="5">
    <source>
        <dbReference type="ARBA" id="ARBA00022833"/>
    </source>
</evidence>